<dbReference type="RefSeq" id="WP_168018316.1">
    <property type="nucleotide sequence ID" value="NZ_JAATEP010000054.1"/>
</dbReference>
<name>A0ABX1BG92_9ACTN</name>
<reference evidence="1 2" key="1">
    <citation type="submission" date="2020-03" db="EMBL/GenBank/DDBJ databases">
        <title>WGS of actinomycetes isolated from Thailand.</title>
        <authorList>
            <person name="Thawai C."/>
        </authorList>
    </citation>
    <scope>NUCLEOTIDE SEQUENCE [LARGE SCALE GENOMIC DNA]</scope>
    <source>
        <strain evidence="1 2">FMUSA5-5</strain>
    </source>
</reference>
<keyword evidence="2" id="KW-1185">Reference proteome</keyword>
<dbReference type="EMBL" id="JAATEP010000054">
    <property type="protein sequence ID" value="NJP96789.1"/>
    <property type="molecule type" value="Genomic_DNA"/>
</dbReference>
<organism evidence="1 2">
    <name type="scientific">Nonomuraea composti</name>
    <dbReference type="NCBI Taxonomy" id="2720023"/>
    <lineage>
        <taxon>Bacteria</taxon>
        <taxon>Bacillati</taxon>
        <taxon>Actinomycetota</taxon>
        <taxon>Actinomycetes</taxon>
        <taxon>Streptosporangiales</taxon>
        <taxon>Streptosporangiaceae</taxon>
        <taxon>Nonomuraea</taxon>
    </lineage>
</organism>
<protein>
    <recommendedName>
        <fullName evidence="3">Secreted protein</fullName>
    </recommendedName>
</protein>
<dbReference type="Proteomes" id="UP000696294">
    <property type="component" value="Unassembled WGS sequence"/>
</dbReference>
<sequence length="81" mass="8774">MSRTHQVIAVALLLVTTLLVTTLLVTTGCRSGAAPAERAAPCRSEVVRGQPPTWARAGCWRLRLSWSSHTDTIDLEYVAPS</sequence>
<comment type="caution">
    <text evidence="1">The sequence shown here is derived from an EMBL/GenBank/DDBJ whole genome shotgun (WGS) entry which is preliminary data.</text>
</comment>
<proteinExistence type="predicted"/>
<accession>A0ABX1BG92</accession>
<gene>
    <name evidence="1" type="ORF">HCN51_46440</name>
</gene>
<evidence type="ECO:0008006" key="3">
    <source>
        <dbReference type="Google" id="ProtNLM"/>
    </source>
</evidence>
<evidence type="ECO:0000313" key="1">
    <source>
        <dbReference type="EMBL" id="NJP96789.1"/>
    </source>
</evidence>
<dbReference type="PROSITE" id="PS51257">
    <property type="entry name" value="PROKAR_LIPOPROTEIN"/>
    <property type="match status" value="1"/>
</dbReference>
<evidence type="ECO:0000313" key="2">
    <source>
        <dbReference type="Proteomes" id="UP000696294"/>
    </source>
</evidence>